<dbReference type="Pfam" id="PF13692">
    <property type="entry name" value="Glyco_trans_1_4"/>
    <property type="match status" value="1"/>
</dbReference>
<protein>
    <submittedName>
        <fullName evidence="2">Glycosyl transferase family 1</fullName>
    </submittedName>
</protein>
<dbReference type="GO" id="GO:0016740">
    <property type="term" value="F:transferase activity"/>
    <property type="evidence" value="ECO:0007669"/>
    <property type="project" value="UniProtKB-KW"/>
</dbReference>
<dbReference type="PANTHER" id="PTHR12526:SF600">
    <property type="entry name" value="GLYCOSYL TRANSFERASE GROUP 1"/>
    <property type="match status" value="1"/>
</dbReference>
<evidence type="ECO:0000259" key="1">
    <source>
        <dbReference type="Pfam" id="PF13439"/>
    </source>
</evidence>
<dbReference type="CDD" id="cd03801">
    <property type="entry name" value="GT4_PimA-like"/>
    <property type="match status" value="1"/>
</dbReference>
<feature type="domain" description="Glycosyltransferase subfamily 4-like N-terminal" evidence="1">
    <location>
        <begin position="95"/>
        <end position="220"/>
    </location>
</feature>
<dbReference type="SUPFAM" id="SSF53756">
    <property type="entry name" value="UDP-Glycosyltransferase/glycogen phosphorylase"/>
    <property type="match status" value="1"/>
</dbReference>
<dbReference type="EMBL" id="AP025516">
    <property type="protein sequence ID" value="BDD87615.1"/>
    <property type="molecule type" value="Genomic_DNA"/>
</dbReference>
<dbReference type="PANTHER" id="PTHR12526">
    <property type="entry name" value="GLYCOSYLTRANSFERASE"/>
    <property type="match status" value="1"/>
</dbReference>
<dbReference type="RefSeq" id="WP_284151037.1">
    <property type="nucleotide sequence ID" value="NZ_AP025516.1"/>
</dbReference>
<keyword evidence="3" id="KW-1185">Reference proteome</keyword>
<dbReference type="Proteomes" id="UP000830055">
    <property type="component" value="Chromosome"/>
</dbReference>
<dbReference type="Pfam" id="PF13439">
    <property type="entry name" value="Glyco_transf_4"/>
    <property type="match status" value="1"/>
</dbReference>
<dbReference type="InterPro" id="IPR028098">
    <property type="entry name" value="Glyco_trans_4-like_N"/>
</dbReference>
<reference evidence="2 3" key="1">
    <citation type="submission" date="2022-01" db="EMBL/GenBank/DDBJ databases">
        <title>Desulfofustis limnae sp. nov., a novel mesophilic sulfate-reducing bacterium isolated from marsh soil.</title>
        <authorList>
            <person name="Watanabe M."/>
            <person name="Takahashi A."/>
            <person name="Kojima H."/>
            <person name="Fukui M."/>
        </authorList>
    </citation>
    <scope>NUCLEOTIDE SEQUENCE [LARGE SCALE GENOMIC DNA]</scope>
    <source>
        <strain evidence="2 3">PPLL</strain>
    </source>
</reference>
<proteinExistence type="predicted"/>
<accession>A0ABN6M6R3</accession>
<sequence length="412" mass="46524">MRKNVLFLSQIVPYPPHGGVLQRGYNLIKEIARYNDIYLLAFVHPEMLATEERISNSMEELKKICTDVSFFPLWPKKSLLHKWTAYALGLIYQKPFSTLAHRSTAFKQKIEEILSSKRVDIVHFDTIGLAPYLPLVQGLPTTLTHHNIESSLMARRAKVEENILKRWYIELQARRLRLYEKQMSGCFDINIMMSERDAAELLSIEPLCSTVIVPNGVDLEYFTMCKDIQENIIIYTGGMNMFANKDAVLHFITDIWPIVKHKVPNARFVVIGQDPPSELLSQSRLDPSIQVLGYVDDIRPYVAKAAVYVVPIRVGGGTRLKVLDALAQGKAIVSTSIGCEGIGVTDGHDILIEDDDKEFALRVIDLLGDQALRNQLGLRARHLAESRYGWESVGVVLQAAYSSLDEKVEEKG</sequence>
<evidence type="ECO:0000313" key="3">
    <source>
        <dbReference type="Proteomes" id="UP000830055"/>
    </source>
</evidence>
<dbReference type="Gene3D" id="3.40.50.2000">
    <property type="entry name" value="Glycogen Phosphorylase B"/>
    <property type="match status" value="2"/>
</dbReference>
<evidence type="ECO:0000313" key="2">
    <source>
        <dbReference type="EMBL" id="BDD87615.1"/>
    </source>
</evidence>
<keyword evidence="2" id="KW-0808">Transferase</keyword>
<name>A0ABN6M6R3_9BACT</name>
<organism evidence="2 3">
    <name type="scientific">Desulfofustis limnaeus</name>
    <dbReference type="NCBI Taxonomy" id="2740163"/>
    <lineage>
        <taxon>Bacteria</taxon>
        <taxon>Pseudomonadati</taxon>
        <taxon>Thermodesulfobacteriota</taxon>
        <taxon>Desulfobulbia</taxon>
        <taxon>Desulfobulbales</taxon>
        <taxon>Desulfocapsaceae</taxon>
        <taxon>Desulfofustis</taxon>
    </lineage>
</organism>
<gene>
    <name evidence="2" type="ORF">DPPLL_19800</name>
</gene>